<organism evidence="9">
    <name type="scientific">Pyropia kanakaensis</name>
    <dbReference type="NCBI Taxonomy" id="139729"/>
    <lineage>
        <taxon>Eukaryota</taxon>
        <taxon>Rhodophyta</taxon>
        <taxon>Bangiophyceae</taxon>
        <taxon>Bangiales</taxon>
        <taxon>Bangiaceae</taxon>
        <taxon>Pyropia</taxon>
    </lineage>
</organism>
<dbReference type="EMBL" id="KJ708763">
    <property type="protein sequence ID" value="AIB08145.1"/>
    <property type="molecule type" value="Genomic_DNA"/>
</dbReference>
<protein>
    <submittedName>
        <fullName evidence="9">Ymf39</fullName>
    </submittedName>
</protein>
<dbReference type="Pfam" id="PF05405">
    <property type="entry name" value="Mt_ATP-synt_B"/>
    <property type="match status" value="1"/>
</dbReference>
<feature type="transmembrane region" description="Helical" evidence="8">
    <location>
        <begin position="12"/>
        <end position="31"/>
    </location>
</feature>
<keyword evidence="2" id="KW-0813">Transport</keyword>
<feature type="transmembrane region" description="Helical" evidence="8">
    <location>
        <begin position="37"/>
        <end position="54"/>
    </location>
</feature>
<keyword evidence="7 8" id="KW-0472">Membrane</keyword>
<dbReference type="AlphaFoldDB" id="A0A060D776"/>
<keyword evidence="6 9" id="KW-0496">Mitochondrion</keyword>
<keyword evidence="8" id="KW-0812">Transmembrane</keyword>
<reference evidence="9" key="1">
    <citation type="journal article" date="2014" name="Sci. Rep.">
        <title>Minimally destructive sampling of type specimens of Pyropia (Bangiales, Rhodophyta) recovers complete plastid and mitochondrial genomes.</title>
        <authorList>
            <person name="Hughey J.R."/>
            <person name="Gabrielson P.W."/>
            <person name="Rohmer L."/>
            <person name="Tortolani J."/>
            <person name="Silva M."/>
            <person name="Miller K.A."/>
            <person name="Young J.D."/>
            <person name="Martell C."/>
            <person name="Ruediger E."/>
        </authorList>
    </citation>
    <scope>NUCLEOTIDE SEQUENCE</scope>
</reference>
<keyword evidence="8" id="KW-1133">Transmembrane helix</keyword>
<evidence type="ECO:0000313" key="9">
    <source>
        <dbReference type="EMBL" id="AIB08145.1"/>
    </source>
</evidence>
<evidence type="ECO:0000256" key="1">
    <source>
        <dbReference type="ARBA" id="ARBA00004325"/>
    </source>
</evidence>
<dbReference type="GO" id="GO:0045259">
    <property type="term" value="C:proton-transporting ATP synthase complex"/>
    <property type="evidence" value="ECO:0007669"/>
    <property type="project" value="UniProtKB-KW"/>
</dbReference>
<proteinExistence type="predicted"/>
<sequence>MTKITNLPNIQFTSLHVTTFFLIICYHNIYIFTEESILLFCFIAWVNITWNYISPQINKSLKERGHNIKINFQQVTNENIMTWKKYRQGYSLKTFHIKVLNDVTPYLTYLIKSLSLLASKSSTLQSITPYLKRLNIVQDLETKLTKISYVAVCRRIQNMAIIRNFYSNQLKIKSFHSESKLDLFERIRKLESGS</sequence>
<evidence type="ECO:0000256" key="2">
    <source>
        <dbReference type="ARBA" id="ARBA00022448"/>
    </source>
</evidence>
<comment type="subcellular location">
    <subcellularLocation>
        <location evidence="1">Mitochondrion membrane</location>
    </subcellularLocation>
</comment>
<evidence type="ECO:0000256" key="5">
    <source>
        <dbReference type="ARBA" id="ARBA00023065"/>
    </source>
</evidence>
<evidence type="ECO:0000256" key="3">
    <source>
        <dbReference type="ARBA" id="ARBA00022547"/>
    </source>
</evidence>
<evidence type="ECO:0000256" key="4">
    <source>
        <dbReference type="ARBA" id="ARBA00022781"/>
    </source>
</evidence>
<dbReference type="GO" id="GO:0015986">
    <property type="term" value="P:proton motive force-driven ATP synthesis"/>
    <property type="evidence" value="ECO:0007669"/>
    <property type="project" value="InterPro"/>
</dbReference>
<evidence type="ECO:0000256" key="6">
    <source>
        <dbReference type="ARBA" id="ARBA00023128"/>
    </source>
</evidence>
<gene>
    <name evidence="9" type="primary">ymf39</name>
</gene>
<geneLocation type="mitochondrion" evidence="9"/>
<keyword evidence="5" id="KW-0406">Ion transport</keyword>
<keyword evidence="4" id="KW-0375">Hydrogen ion transport</keyword>
<accession>A0A060D776</accession>
<dbReference type="InterPro" id="IPR008688">
    <property type="entry name" value="ATP_synth_Bsub_B/MI25"/>
</dbReference>
<name>A0A060D776_9RHOD</name>
<dbReference type="GO" id="GO:0015078">
    <property type="term" value="F:proton transmembrane transporter activity"/>
    <property type="evidence" value="ECO:0007669"/>
    <property type="project" value="InterPro"/>
</dbReference>
<keyword evidence="3" id="KW-0138">CF(0)</keyword>
<dbReference type="GO" id="GO:0031966">
    <property type="term" value="C:mitochondrial membrane"/>
    <property type="evidence" value="ECO:0007669"/>
    <property type="project" value="UniProtKB-SubCell"/>
</dbReference>
<evidence type="ECO:0000256" key="8">
    <source>
        <dbReference type="SAM" id="Phobius"/>
    </source>
</evidence>
<evidence type="ECO:0000256" key="7">
    <source>
        <dbReference type="ARBA" id="ARBA00023136"/>
    </source>
</evidence>